<dbReference type="SMART" id="SM00360">
    <property type="entry name" value="RRM"/>
    <property type="match status" value="1"/>
</dbReference>
<gene>
    <name evidence="4" type="ORF">PCOR1329_LOCUS51063</name>
</gene>
<feature type="domain" description="RRM" evidence="3">
    <location>
        <begin position="78"/>
        <end position="165"/>
    </location>
</feature>
<dbReference type="InterPro" id="IPR050886">
    <property type="entry name" value="RNA-binding_reg"/>
</dbReference>
<dbReference type="SUPFAM" id="SSF54928">
    <property type="entry name" value="RNA-binding domain, RBD"/>
    <property type="match status" value="1"/>
</dbReference>
<dbReference type="Proteomes" id="UP001189429">
    <property type="component" value="Unassembled WGS sequence"/>
</dbReference>
<reference evidence="4" key="1">
    <citation type="submission" date="2023-10" db="EMBL/GenBank/DDBJ databases">
        <authorList>
            <person name="Chen Y."/>
            <person name="Shah S."/>
            <person name="Dougan E. K."/>
            <person name="Thang M."/>
            <person name="Chan C."/>
        </authorList>
    </citation>
    <scope>NUCLEOTIDE SEQUENCE [LARGE SCALE GENOMIC DNA]</scope>
</reference>
<dbReference type="InterPro" id="IPR012677">
    <property type="entry name" value="Nucleotide-bd_a/b_plait_sf"/>
</dbReference>
<evidence type="ECO:0000259" key="3">
    <source>
        <dbReference type="PROSITE" id="PS50102"/>
    </source>
</evidence>
<evidence type="ECO:0000313" key="4">
    <source>
        <dbReference type="EMBL" id="CAK0862720.1"/>
    </source>
</evidence>
<accession>A0ABN9UU92</accession>
<keyword evidence="1 2" id="KW-0694">RNA-binding</keyword>
<dbReference type="PANTHER" id="PTHR48024">
    <property type="entry name" value="GEO13361P1-RELATED"/>
    <property type="match status" value="1"/>
</dbReference>
<dbReference type="PANTHER" id="PTHR48024:SF56">
    <property type="entry name" value="HETEROGENEOUS NUCLEAR RIBONUCLEOPROTEIN A0"/>
    <property type="match status" value="1"/>
</dbReference>
<dbReference type="Pfam" id="PF00076">
    <property type="entry name" value="RRM_1"/>
    <property type="match status" value="1"/>
</dbReference>
<sequence length="408" mass="42938">MVAAALQMESHTIDGVVVECKSYNWNAESSKGKGKGFFQNFGPRPNGFVNVRPGIVVANVAGAPAPRPVMRQQQLLANKLFVGGLSPMTTNETLGGTAADFSQFGQADCIVMLDRFTGRSRGFGFCTFPTPEEAQRAMNGGQPNNFGGTDHVIDGKATSAKFCEAKQDWGSAPPQAPQVIVARPQVIVARPQVITARPQVQYVTAAQPDPAAANMAMLAAEPAGGYGGAVSSAAPVQQLVQVVQAPQGGQQYAVDYQQQVPQQQAADHSASRDVVTRYTQLDGLIRITTSNACRIASIGTPFKSSGEPEATGAATLRWAEPRQSGDSRLDRVYSSLPAPPFADLTAGPGSTLICALATHPLGSPGPITFAGSAFSRPQSSELTTVVQHSDQLVILFFAQLAWLDTVAP</sequence>
<dbReference type="EMBL" id="CAUYUJ010016188">
    <property type="protein sequence ID" value="CAK0862720.1"/>
    <property type="molecule type" value="Genomic_DNA"/>
</dbReference>
<evidence type="ECO:0000313" key="5">
    <source>
        <dbReference type="Proteomes" id="UP001189429"/>
    </source>
</evidence>
<dbReference type="Gene3D" id="3.30.70.330">
    <property type="match status" value="1"/>
</dbReference>
<dbReference type="PROSITE" id="PS50102">
    <property type="entry name" value="RRM"/>
    <property type="match status" value="1"/>
</dbReference>
<evidence type="ECO:0000256" key="2">
    <source>
        <dbReference type="PROSITE-ProRule" id="PRU00176"/>
    </source>
</evidence>
<keyword evidence="5" id="KW-1185">Reference proteome</keyword>
<organism evidence="4 5">
    <name type="scientific">Prorocentrum cordatum</name>
    <dbReference type="NCBI Taxonomy" id="2364126"/>
    <lineage>
        <taxon>Eukaryota</taxon>
        <taxon>Sar</taxon>
        <taxon>Alveolata</taxon>
        <taxon>Dinophyceae</taxon>
        <taxon>Prorocentrales</taxon>
        <taxon>Prorocentraceae</taxon>
        <taxon>Prorocentrum</taxon>
    </lineage>
</organism>
<comment type="caution">
    <text evidence="4">The sequence shown here is derived from an EMBL/GenBank/DDBJ whole genome shotgun (WGS) entry which is preliminary data.</text>
</comment>
<name>A0ABN9UU92_9DINO</name>
<dbReference type="InterPro" id="IPR000504">
    <property type="entry name" value="RRM_dom"/>
</dbReference>
<proteinExistence type="predicted"/>
<dbReference type="InterPro" id="IPR035979">
    <property type="entry name" value="RBD_domain_sf"/>
</dbReference>
<evidence type="ECO:0000256" key="1">
    <source>
        <dbReference type="ARBA" id="ARBA00022884"/>
    </source>
</evidence>
<protein>
    <recommendedName>
        <fullName evidence="3">RRM domain-containing protein</fullName>
    </recommendedName>
</protein>